<dbReference type="VEuPathDB" id="FungiDB:PC110_g10373"/>
<evidence type="ECO:0000313" key="3">
    <source>
        <dbReference type="EMBL" id="KAG2937505.1"/>
    </source>
</evidence>
<dbReference type="EMBL" id="RCMV01000730">
    <property type="protein sequence ID" value="KAG3213450.1"/>
    <property type="molecule type" value="Genomic_DNA"/>
</dbReference>
<accession>A0A329S9B3</accession>
<evidence type="ECO:0000256" key="1">
    <source>
        <dbReference type="SAM" id="MobiDB-lite"/>
    </source>
</evidence>
<dbReference type="Proteomes" id="UP000736787">
    <property type="component" value="Unassembled WGS sequence"/>
</dbReference>
<dbReference type="Proteomes" id="UP000735874">
    <property type="component" value="Unassembled WGS sequence"/>
</dbReference>
<keyword evidence="6" id="KW-1185">Reference proteome</keyword>
<dbReference type="EMBL" id="RCMG01000331">
    <property type="protein sequence ID" value="KAG2856480.1"/>
    <property type="molecule type" value="Genomic_DNA"/>
</dbReference>
<dbReference type="OrthoDB" id="122067at2759"/>
<comment type="caution">
    <text evidence="5">The sequence shown here is derived from an EMBL/GenBank/DDBJ whole genome shotgun (WGS) entry which is preliminary data.</text>
</comment>
<reference evidence="2" key="2">
    <citation type="submission" date="2018-10" db="EMBL/GenBank/DDBJ databases">
        <title>Effector identification in a new, highly contiguous assembly of the strawberry crown rot pathogen Phytophthora cactorum.</title>
        <authorList>
            <person name="Armitage A.D."/>
            <person name="Nellist C.F."/>
            <person name="Bates H."/>
            <person name="Vickerstaff R.J."/>
            <person name="Harrison R.J."/>
        </authorList>
    </citation>
    <scope>NUCLEOTIDE SEQUENCE</scope>
    <source>
        <strain evidence="2">15-7</strain>
        <strain evidence="3">4040</strain>
        <strain evidence="4">P421</strain>
    </source>
</reference>
<feature type="region of interest" description="Disordered" evidence="1">
    <location>
        <begin position="173"/>
        <end position="203"/>
    </location>
</feature>
<evidence type="ECO:0000313" key="4">
    <source>
        <dbReference type="EMBL" id="KAG3213450.1"/>
    </source>
</evidence>
<organism evidence="5 6">
    <name type="scientific">Phytophthora cactorum</name>
    <dbReference type="NCBI Taxonomy" id="29920"/>
    <lineage>
        <taxon>Eukaryota</taxon>
        <taxon>Sar</taxon>
        <taxon>Stramenopiles</taxon>
        <taxon>Oomycota</taxon>
        <taxon>Peronosporomycetes</taxon>
        <taxon>Peronosporales</taxon>
        <taxon>Peronosporaceae</taxon>
        <taxon>Phytophthora</taxon>
    </lineage>
</organism>
<evidence type="ECO:0000313" key="6">
    <source>
        <dbReference type="Proteomes" id="UP000251314"/>
    </source>
</evidence>
<dbReference type="EMBL" id="MJFZ01000242">
    <property type="protein sequence ID" value="RAW33311.1"/>
    <property type="molecule type" value="Genomic_DNA"/>
</dbReference>
<sequence>MRTHFTFEDEKDLVLLVRSYEDGGNRISWADTPHKMQRTGHPASTRKLRLRTMMRTWGNDVKRFSRCFFTQLRRPHDRSPAVTRQLRALAAAPQPRRIPLGHLQCPPSPNTAAADLLAVAGASTNAQGAEVLCSVGLDAGKVEQVAVVDVAKVKQSAVVDAAELQDSEIVSVSDESAADANSETTVDDDDSLDAQFLTEDNLR</sequence>
<proteinExistence type="predicted"/>
<dbReference type="Proteomes" id="UP000251314">
    <property type="component" value="Unassembled WGS sequence"/>
</dbReference>
<reference evidence="5 6" key="1">
    <citation type="submission" date="2018-01" db="EMBL/GenBank/DDBJ databases">
        <title>Draft genome of the strawberry crown rot pathogen Phytophthora cactorum.</title>
        <authorList>
            <person name="Armitage A.D."/>
            <person name="Lysoe E."/>
            <person name="Nellist C.F."/>
            <person name="Harrison R.J."/>
            <person name="Brurberg M.B."/>
        </authorList>
    </citation>
    <scope>NUCLEOTIDE SEQUENCE [LARGE SCALE GENOMIC DNA]</scope>
    <source>
        <strain evidence="5 6">10300</strain>
    </source>
</reference>
<dbReference type="AlphaFoldDB" id="A0A329S9B3"/>
<protein>
    <submittedName>
        <fullName evidence="5">Uncharacterized protein</fullName>
    </submittedName>
</protein>
<evidence type="ECO:0000313" key="2">
    <source>
        <dbReference type="EMBL" id="KAG2856480.1"/>
    </source>
</evidence>
<feature type="compositionally biased region" description="Polar residues" evidence="1">
    <location>
        <begin position="173"/>
        <end position="184"/>
    </location>
</feature>
<name>A0A329S9B3_9STRA</name>
<gene>
    <name evidence="5" type="ORF">PC110_g10373</name>
    <name evidence="2" type="ORF">PC113_g11541</name>
    <name evidence="3" type="ORF">PC117_g11667</name>
    <name evidence="4" type="ORF">PC129_g15613</name>
</gene>
<dbReference type="Proteomes" id="UP000760860">
    <property type="component" value="Unassembled WGS sequence"/>
</dbReference>
<evidence type="ECO:0000313" key="5">
    <source>
        <dbReference type="EMBL" id="RAW33311.1"/>
    </source>
</evidence>
<dbReference type="EMBL" id="RCMK01000306">
    <property type="protein sequence ID" value="KAG2937505.1"/>
    <property type="molecule type" value="Genomic_DNA"/>
</dbReference>